<comment type="caution">
    <text evidence="2">The sequence shown here is derived from an EMBL/GenBank/DDBJ whole genome shotgun (WGS) entry which is preliminary data.</text>
</comment>
<gene>
    <name evidence="2" type="ORF">DET55_108181</name>
</gene>
<dbReference type="InterPro" id="IPR050101">
    <property type="entry name" value="CinA"/>
</dbReference>
<feature type="domain" description="MoaB/Mog" evidence="1">
    <location>
        <begin position="5"/>
        <end position="172"/>
    </location>
</feature>
<dbReference type="InterPro" id="IPR036425">
    <property type="entry name" value="MoaB/Mog-like_dom_sf"/>
</dbReference>
<dbReference type="PANTHER" id="PTHR13939">
    <property type="entry name" value="NICOTINAMIDE-NUCLEOTIDE AMIDOHYDROLASE PNCC"/>
    <property type="match status" value="1"/>
</dbReference>
<sequence length="250" mass="28980">MMNFSIIITGKELFTGVRDENGYWLTNYFSGCGYKCQEIRIINDKIELIRKTIIDISRCNDFVIITGGMGGSDLDVTRQVALELSNTPPKILGKMYRDQIKKCYSKWNCRWPRGISKQLVVPKEAEIFLNDLGTSPAFSIFINSTMLIFLPGVPKEVKNLIETSISQYISIKYKPYLTVKEIHKIEKKIEGKAELEVNKSLKEQGWFNDKNVDVLLRVINNQIKITLTIYKHHEYYKKKWEDFIYSLEGG</sequence>
<accession>A0A3D9V9V0</accession>
<reference evidence="2 3" key="1">
    <citation type="submission" date="2018-08" db="EMBL/GenBank/DDBJ databases">
        <title>Freshwater and sediment microbial communities from various areas in North America, analyzing microbe dynamics in response to fracking.</title>
        <authorList>
            <person name="Lamendella R."/>
        </authorList>
    </citation>
    <scope>NUCLEOTIDE SEQUENCE [LARGE SCALE GENOMIC DNA]</scope>
    <source>
        <strain evidence="2 3">DB-1</strain>
    </source>
</reference>
<dbReference type="Pfam" id="PF00994">
    <property type="entry name" value="MoCF_biosynth"/>
    <property type="match status" value="1"/>
</dbReference>
<dbReference type="PANTHER" id="PTHR13939:SF0">
    <property type="entry name" value="NMN AMIDOHYDROLASE-LIKE PROTEIN YFAY"/>
    <property type="match status" value="1"/>
</dbReference>
<protein>
    <submittedName>
        <fullName evidence="2">Molybdenum cofactor synthesis domain-containing protein</fullName>
    </submittedName>
</protein>
<evidence type="ECO:0000313" key="3">
    <source>
        <dbReference type="Proteomes" id="UP000256530"/>
    </source>
</evidence>
<name>A0A3D9V9V0_BACMY</name>
<dbReference type="SMART" id="SM00852">
    <property type="entry name" value="MoCF_biosynth"/>
    <property type="match status" value="1"/>
</dbReference>
<dbReference type="EMBL" id="QTTY01000008">
    <property type="protein sequence ID" value="REF38552.1"/>
    <property type="molecule type" value="Genomic_DNA"/>
</dbReference>
<dbReference type="SUPFAM" id="SSF53218">
    <property type="entry name" value="Molybdenum cofactor biosynthesis proteins"/>
    <property type="match status" value="1"/>
</dbReference>
<evidence type="ECO:0000259" key="1">
    <source>
        <dbReference type="SMART" id="SM00852"/>
    </source>
</evidence>
<dbReference type="AlphaFoldDB" id="A0A3D9V9V0"/>
<evidence type="ECO:0000313" key="2">
    <source>
        <dbReference type="EMBL" id="REF38552.1"/>
    </source>
</evidence>
<organism evidence="2 3">
    <name type="scientific">Bacillus mycoides</name>
    <dbReference type="NCBI Taxonomy" id="1405"/>
    <lineage>
        <taxon>Bacteria</taxon>
        <taxon>Bacillati</taxon>
        <taxon>Bacillota</taxon>
        <taxon>Bacilli</taxon>
        <taxon>Bacillales</taxon>
        <taxon>Bacillaceae</taxon>
        <taxon>Bacillus</taxon>
        <taxon>Bacillus cereus group</taxon>
    </lineage>
</organism>
<dbReference type="Gene3D" id="3.40.980.10">
    <property type="entry name" value="MoaB/Mog-like domain"/>
    <property type="match status" value="1"/>
</dbReference>
<dbReference type="InterPro" id="IPR001453">
    <property type="entry name" value="MoaB/Mog_dom"/>
</dbReference>
<proteinExistence type="predicted"/>
<dbReference type="Proteomes" id="UP000256530">
    <property type="component" value="Unassembled WGS sequence"/>
</dbReference>
<dbReference type="RefSeq" id="WP_113937724.1">
    <property type="nucleotide sequence ID" value="NZ_JBNNVF010000001.1"/>
</dbReference>